<reference evidence="1 2" key="1">
    <citation type="submission" date="2019-10" db="EMBL/GenBank/DDBJ databases">
        <authorList>
            <person name="Karimi E."/>
        </authorList>
    </citation>
    <scope>NUCLEOTIDE SEQUENCE [LARGE SCALE GENOMIC DNA]</scope>
    <source>
        <strain evidence="1">Aeromonas sp. 8C</strain>
    </source>
</reference>
<dbReference type="AlphaFoldDB" id="A0A653L2N8"/>
<name>A0A653L2N8_AERVE</name>
<evidence type="ECO:0000313" key="1">
    <source>
        <dbReference type="EMBL" id="VXA85195.1"/>
    </source>
</evidence>
<proteinExistence type="predicted"/>
<organism evidence="1 2">
    <name type="scientific">Aeromonas veronii</name>
    <dbReference type="NCBI Taxonomy" id="654"/>
    <lineage>
        <taxon>Bacteria</taxon>
        <taxon>Pseudomonadati</taxon>
        <taxon>Pseudomonadota</taxon>
        <taxon>Gammaproteobacteria</taxon>
        <taxon>Aeromonadales</taxon>
        <taxon>Aeromonadaceae</taxon>
        <taxon>Aeromonas</taxon>
    </lineage>
</organism>
<protein>
    <submittedName>
        <fullName evidence="1">Uncharacterized protein</fullName>
    </submittedName>
</protein>
<accession>A0A653L2N8</accession>
<dbReference type="Proteomes" id="UP000439123">
    <property type="component" value="Unassembled WGS sequence"/>
</dbReference>
<evidence type="ECO:0000313" key="2">
    <source>
        <dbReference type="Proteomes" id="UP000439123"/>
    </source>
</evidence>
<sequence length="38" mass="4483">MRKLSSYGVWDTYSKMNYTLVYVIINRVKSCVPININI</sequence>
<gene>
    <name evidence="1" type="ORF">AERO8C_20345</name>
</gene>
<dbReference type="EMBL" id="CABWLC010000012">
    <property type="protein sequence ID" value="VXA85195.1"/>
    <property type="molecule type" value="Genomic_DNA"/>
</dbReference>